<sequence>MTDFDFCYRFQNWQKIEPEDSIKPKPVAKCGIASTRNEIFIHGGNDLDTDELIDQFCSFSFLTNTWTQHSPKGDKPPLRVGHSMCGFEDRLWVGFGYNKTEWFNDIYEYNVETNTFKKIPTNSAPLGRYSFTFLYHKGSIYLFGGVPKSGKRLNDTWRFNLQTEQWQELHTTGNIPKGRSSHTSAIYRDSMVIFGGLDYRIRRNNDIHLLDLNTLVWTEINASPAYFEIQPKFESQKTKQPQNPQQDGASGTIVRPRFLLQFDPKTKL</sequence>
<evidence type="ECO:0000256" key="2">
    <source>
        <dbReference type="ARBA" id="ARBA00022737"/>
    </source>
</evidence>
<dbReference type="Gene3D" id="2.120.10.80">
    <property type="entry name" value="Kelch-type beta propeller"/>
    <property type="match status" value="1"/>
</dbReference>
<organism evidence="3 4">
    <name type="scientific">Anaeramoeba ignava</name>
    <name type="common">Anaerobic marine amoeba</name>
    <dbReference type="NCBI Taxonomy" id="1746090"/>
    <lineage>
        <taxon>Eukaryota</taxon>
        <taxon>Metamonada</taxon>
        <taxon>Anaeramoebidae</taxon>
        <taxon>Anaeramoeba</taxon>
    </lineage>
</organism>
<dbReference type="PANTHER" id="PTHR46093:SF18">
    <property type="entry name" value="FIBRONECTIN TYPE-III DOMAIN-CONTAINING PROTEIN"/>
    <property type="match status" value="1"/>
</dbReference>
<dbReference type="EMBL" id="JAPDFW010000147">
    <property type="protein sequence ID" value="KAJ5066043.1"/>
    <property type="molecule type" value="Genomic_DNA"/>
</dbReference>
<dbReference type="Pfam" id="PF24681">
    <property type="entry name" value="Kelch_KLHDC2_KLHL20_DRC7"/>
    <property type="match status" value="1"/>
</dbReference>
<reference evidence="3" key="1">
    <citation type="submission" date="2022-10" db="EMBL/GenBank/DDBJ databases">
        <title>Novel sulphate-reducing endosymbionts in the free-living metamonad Anaeramoeba.</title>
        <authorList>
            <person name="Jerlstrom-Hultqvist J."/>
            <person name="Cepicka I."/>
            <person name="Gallot-Lavallee L."/>
            <person name="Salas-Leiva D."/>
            <person name="Curtis B.A."/>
            <person name="Zahonova K."/>
            <person name="Pipaliya S."/>
            <person name="Dacks J."/>
            <person name="Roger A.J."/>
        </authorList>
    </citation>
    <scope>NUCLEOTIDE SEQUENCE</scope>
    <source>
        <strain evidence="3">BMAN</strain>
    </source>
</reference>
<evidence type="ECO:0008006" key="5">
    <source>
        <dbReference type="Google" id="ProtNLM"/>
    </source>
</evidence>
<dbReference type="PANTHER" id="PTHR46093">
    <property type="entry name" value="ACYL-COA-BINDING DOMAIN-CONTAINING PROTEIN 5"/>
    <property type="match status" value="1"/>
</dbReference>
<dbReference type="OrthoDB" id="10250130at2759"/>
<dbReference type="SUPFAM" id="SSF117281">
    <property type="entry name" value="Kelch motif"/>
    <property type="match status" value="1"/>
</dbReference>
<keyword evidence="4" id="KW-1185">Reference proteome</keyword>
<accession>A0A9Q0R4F5</accession>
<keyword evidence="2" id="KW-0677">Repeat</keyword>
<comment type="caution">
    <text evidence="3">The sequence shown here is derived from an EMBL/GenBank/DDBJ whole genome shotgun (WGS) entry which is preliminary data.</text>
</comment>
<dbReference type="Proteomes" id="UP001149090">
    <property type="component" value="Unassembled WGS sequence"/>
</dbReference>
<protein>
    <recommendedName>
        <fullName evidence="5">Kelch repeat-containing protein</fullName>
    </recommendedName>
</protein>
<evidence type="ECO:0000313" key="4">
    <source>
        <dbReference type="Proteomes" id="UP001149090"/>
    </source>
</evidence>
<gene>
    <name evidence="3" type="ORF">M0811_03376</name>
</gene>
<keyword evidence="1" id="KW-0880">Kelch repeat</keyword>
<evidence type="ECO:0000313" key="3">
    <source>
        <dbReference type="EMBL" id="KAJ5066043.1"/>
    </source>
</evidence>
<evidence type="ECO:0000256" key="1">
    <source>
        <dbReference type="ARBA" id="ARBA00022441"/>
    </source>
</evidence>
<name>A0A9Q0R4F5_ANAIG</name>
<proteinExistence type="predicted"/>
<dbReference type="InterPro" id="IPR015915">
    <property type="entry name" value="Kelch-typ_b-propeller"/>
</dbReference>
<dbReference type="AlphaFoldDB" id="A0A9Q0R4F5"/>